<protein>
    <recommendedName>
        <fullName evidence="3 8">Diaminopimelate epimerase</fullName>
        <shortName evidence="8">DAP epimerase</shortName>
        <ecNumber evidence="3 8">5.1.1.7</ecNumber>
    </recommendedName>
    <alternativeName>
        <fullName evidence="8">PLP-independent amino acid racemase</fullName>
    </alternativeName>
</protein>
<reference evidence="11 12" key="1">
    <citation type="submission" date="2016-10" db="EMBL/GenBank/DDBJ databases">
        <authorList>
            <person name="de Groot N.N."/>
        </authorList>
    </citation>
    <scope>NUCLEOTIDE SEQUENCE [LARGE SCALE GENOMIC DNA]</scope>
    <source>
        <strain evidence="11 12">CGMCC 4.6945</strain>
    </source>
</reference>
<gene>
    <name evidence="8" type="primary">dapF</name>
    <name evidence="11" type="ORF">SAMN05421867_101426</name>
</gene>
<evidence type="ECO:0000256" key="3">
    <source>
        <dbReference type="ARBA" id="ARBA00013080"/>
    </source>
</evidence>
<keyword evidence="6 8" id="KW-0413">Isomerase</keyword>
<feature type="active site" evidence="9">
    <location>
        <position position="96"/>
    </location>
</feature>
<evidence type="ECO:0000313" key="11">
    <source>
        <dbReference type="EMBL" id="SFA76309.1"/>
    </source>
</evidence>
<comment type="catalytic activity">
    <reaction evidence="7 8">
        <text>(2S,6S)-2,6-diaminopimelate = meso-2,6-diaminopimelate</text>
        <dbReference type="Rhea" id="RHEA:15393"/>
        <dbReference type="ChEBI" id="CHEBI:57609"/>
        <dbReference type="ChEBI" id="CHEBI:57791"/>
        <dbReference type="EC" id="5.1.1.7"/>
    </reaction>
</comment>
<feature type="site" description="Could be important to modulate the pK values of the two catalytic cysteine residues" evidence="8">
    <location>
        <position position="267"/>
    </location>
</feature>
<keyword evidence="8" id="KW-0963">Cytoplasm</keyword>
<comment type="subcellular location">
    <subcellularLocation>
        <location evidence="8">Cytoplasm</location>
    </subcellularLocation>
</comment>
<dbReference type="Gene3D" id="3.10.310.10">
    <property type="entry name" value="Diaminopimelate Epimerase, Chain A, domain 1"/>
    <property type="match status" value="2"/>
</dbReference>
<dbReference type="EC" id="5.1.1.7" evidence="3 8"/>
<feature type="site" description="Could be important to modulate the pK values of the two catalytic cysteine residues" evidence="8">
    <location>
        <position position="209"/>
    </location>
</feature>
<dbReference type="Pfam" id="PF01678">
    <property type="entry name" value="DAP_epimerase"/>
    <property type="match status" value="2"/>
</dbReference>
<evidence type="ECO:0000256" key="2">
    <source>
        <dbReference type="ARBA" id="ARBA00010219"/>
    </source>
</evidence>
<proteinExistence type="inferred from homology"/>
<dbReference type="STRING" id="988821.SAMN05421867_101426"/>
<dbReference type="EMBL" id="FOKA01000001">
    <property type="protein sequence ID" value="SFA76309.1"/>
    <property type="molecule type" value="Genomic_DNA"/>
</dbReference>
<evidence type="ECO:0000313" key="12">
    <source>
        <dbReference type="Proteomes" id="UP000199012"/>
    </source>
</evidence>
<evidence type="ECO:0000256" key="10">
    <source>
        <dbReference type="SAM" id="MobiDB-lite"/>
    </source>
</evidence>
<feature type="active site" description="Proton acceptor" evidence="8">
    <location>
        <position position="276"/>
    </location>
</feature>
<organism evidence="11 12">
    <name type="scientific">Cellulomonas marina</name>
    <dbReference type="NCBI Taxonomy" id="988821"/>
    <lineage>
        <taxon>Bacteria</taxon>
        <taxon>Bacillati</taxon>
        <taxon>Actinomycetota</taxon>
        <taxon>Actinomycetes</taxon>
        <taxon>Micrococcales</taxon>
        <taxon>Cellulomonadaceae</taxon>
        <taxon>Cellulomonas</taxon>
    </lineage>
</organism>
<dbReference type="UniPathway" id="UPA00034">
    <property type="reaction ID" value="UER00025"/>
</dbReference>
<comment type="caution">
    <text evidence="8">Lacks conserved residue(s) required for the propagation of feature annotation.</text>
</comment>
<keyword evidence="5 8" id="KW-0457">Lysine biosynthesis</keyword>
<dbReference type="OrthoDB" id="9805408at2"/>
<sequence length="339" mass="34514">MTTTAAPAHARTLHVHKGHGTQNDFVLLDGREPGTELDAPLVRALADRRSGLGGDGVIRLVASEALPEGRALLADDPRATQFMDYRNADGSVAEMCGNGVRVTALLARRLGLWDPTTGDLVLGTRAGVRVVRHEPAPGVRADGTPEPDWYAVDMGPWRLPGGTGGGDGDRPGAGPAAAPAGLPDARSSVTVPGLPPGLPGLDVDLGNPHTVVVLPDEGALVAADLTAVPLVEPAPPAGTNVELVLPTGEETGADGRLVGRARMRVHERGVGETRSCGTGACAAALAVRVWAGAGAPDTWFVDVPGGTVRVRVLAGGHVELAGPAVLVADAVLDRDALLA</sequence>
<feature type="binding site" evidence="8">
    <location>
        <position position="87"/>
    </location>
    <ligand>
        <name>substrate</name>
    </ligand>
</feature>
<dbReference type="PANTHER" id="PTHR31689:SF0">
    <property type="entry name" value="DIAMINOPIMELATE EPIMERASE"/>
    <property type="match status" value="1"/>
</dbReference>
<feature type="binding site" evidence="8">
    <location>
        <position position="207"/>
    </location>
    <ligand>
        <name>substrate</name>
    </ligand>
</feature>
<dbReference type="PANTHER" id="PTHR31689">
    <property type="entry name" value="DIAMINOPIMELATE EPIMERASE, CHLOROPLASTIC"/>
    <property type="match status" value="1"/>
</dbReference>
<evidence type="ECO:0000256" key="9">
    <source>
        <dbReference type="PROSITE-ProRule" id="PRU10125"/>
    </source>
</evidence>
<dbReference type="Proteomes" id="UP000199012">
    <property type="component" value="Unassembled WGS sequence"/>
</dbReference>
<dbReference type="RefSeq" id="WP_090030231.1">
    <property type="nucleotide sequence ID" value="NZ_BONM01000003.1"/>
</dbReference>
<keyword evidence="4 8" id="KW-0028">Amino-acid biosynthesis</keyword>
<comment type="function">
    <text evidence="8">Catalyzes the stereoinversion of LL-2,6-diaminopimelate (L,L-DAP) to meso-diaminopimelate (meso-DAP), a precursor of L-lysine and an essential component of the bacterial peptidoglycan.</text>
</comment>
<dbReference type="GO" id="GO:0008837">
    <property type="term" value="F:diaminopimelate epimerase activity"/>
    <property type="evidence" value="ECO:0007669"/>
    <property type="project" value="UniProtKB-UniRule"/>
</dbReference>
<dbReference type="GO" id="GO:0009089">
    <property type="term" value="P:lysine biosynthetic process via diaminopimelate"/>
    <property type="evidence" value="ECO:0007669"/>
    <property type="project" value="UniProtKB-UniRule"/>
</dbReference>
<keyword evidence="12" id="KW-1185">Reference proteome</keyword>
<evidence type="ECO:0000256" key="5">
    <source>
        <dbReference type="ARBA" id="ARBA00023154"/>
    </source>
</evidence>
<comment type="pathway">
    <text evidence="1 8">Amino-acid biosynthesis; L-lysine biosynthesis via DAP pathway; DL-2,6-diaminopimelate from LL-2,6-diaminopimelate: step 1/1.</text>
</comment>
<evidence type="ECO:0000256" key="7">
    <source>
        <dbReference type="ARBA" id="ARBA00051712"/>
    </source>
</evidence>
<feature type="active site" description="Proton donor" evidence="8">
    <location>
        <position position="96"/>
    </location>
</feature>
<dbReference type="SUPFAM" id="SSF54506">
    <property type="entry name" value="Diaminopimelate epimerase-like"/>
    <property type="match status" value="2"/>
</dbReference>
<feature type="binding site" evidence="8">
    <location>
        <begin position="267"/>
        <end position="268"/>
    </location>
    <ligand>
        <name>substrate</name>
    </ligand>
</feature>
<feature type="binding site" evidence="8">
    <location>
        <begin position="97"/>
        <end position="98"/>
    </location>
    <ligand>
        <name>substrate</name>
    </ligand>
</feature>
<evidence type="ECO:0000256" key="6">
    <source>
        <dbReference type="ARBA" id="ARBA00023235"/>
    </source>
</evidence>
<evidence type="ECO:0000256" key="1">
    <source>
        <dbReference type="ARBA" id="ARBA00005196"/>
    </source>
</evidence>
<dbReference type="PROSITE" id="PS01326">
    <property type="entry name" value="DAP_EPIMERASE"/>
    <property type="match status" value="1"/>
</dbReference>
<accession>A0A1I0VIJ0</accession>
<dbReference type="InterPro" id="IPR001653">
    <property type="entry name" value="DAP_epimerase_DapF"/>
</dbReference>
<feature type="compositionally biased region" description="Low complexity" evidence="10">
    <location>
        <begin position="172"/>
        <end position="186"/>
    </location>
</feature>
<dbReference type="HAMAP" id="MF_00197">
    <property type="entry name" value="DAP_epimerase"/>
    <property type="match status" value="1"/>
</dbReference>
<evidence type="ECO:0000256" key="8">
    <source>
        <dbReference type="HAMAP-Rule" id="MF_00197"/>
    </source>
</evidence>
<evidence type="ECO:0000256" key="4">
    <source>
        <dbReference type="ARBA" id="ARBA00022605"/>
    </source>
</evidence>
<feature type="binding site" evidence="8">
    <location>
        <begin position="277"/>
        <end position="278"/>
    </location>
    <ligand>
        <name>substrate</name>
    </ligand>
</feature>
<feature type="binding site" evidence="8">
    <location>
        <position position="240"/>
    </location>
    <ligand>
        <name>substrate</name>
    </ligand>
</feature>
<feature type="region of interest" description="Disordered" evidence="10">
    <location>
        <begin position="158"/>
        <end position="187"/>
    </location>
</feature>
<dbReference type="AlphaFoldDB" id="A0A1I0VIJ0"/>
<dbReference type="GO" id="GO:0005829">
    <property type="term" value="C:cytosol"/>
    <property type="evidence" value="ECO:0007669"/>
    <property type="project" value="TreeGrafter"/>
</dbReference>
<feature type="binding site" evidence="8">
    <location>
        <position position="23"/>
    </location>
    <ligand>
        <name>substrate</name>
    </ligand>
</feature>
<comment type="similarity">
    <text evidence="2 8">Belongs to the diaminopimelate epimerase family.</text>
</comment>
<comment type="subunit">
    <text evidence="8">Homodimer.</text>
</comment>
<dbReference type="InterPro" id="IPR018510">
    <property type="entry name" value="DAP_epimerase_AS"/>
</dbReference>
<name>A0A1I0VIJ0_9CELL</name>